<dbReference type="PANTHER" id="PTHR19328">
    <property type="entry name" value="HEDGEHOG-INTERACTING PROTEIN"/>
    <property type="match status" value="1"/>
</dbReference>
<proteinExistence type="predicted"/>
<comment type="caution">
    <text evidence="3">The sequence shown here is derived from an EMBL/GenBank/DDBJ whole genome shotgun (WGS) entry which is preliminary data.</text>
</comment>
<evidence type="ECO:0000259" key="2">
    <source>
        <dbReference type="Pfam" id="PF07995"/>
    </source>
</evidence>
<dbReference type="InterPro" id="IPR011042">
    <property type="entry name" value="6-blade_b-propeller_TolB-like"/>
</dbReference>
<reference evidence="3 4" key="1">
    <citation type="submission" date="2018-06" db="EMBL/GenBank/DDBJ databases">
        <title>Genomic Encyclopedia of Type Strains, Phase IV (KMG-IV): sequencing the most valuable type-strain genomes for metagenomic binning, comparative biology and taxonomic classification.</title>
        <authorList>
            <person name="Goeker M."/>
        </authorList>
    </citation>
    <scope>NUCLEOTIDE SEQUENCE [LARGE SCALE GENOMIC DNA]</scope>
    <source>
        <strain evidence="3 4">DSM 25619</strain>
    </source>
</reference>
<dbReference type="Proteomes" id="UP000252893">
    <property type="component" value="Unassembled WGS sequence"/>
</dbReference>
<feature type="signal peptide" evidence="1">
    <location>
        <begin position="1"/>
        <end position="36"/>
    </location>
</feature>
<sequence>MLNGQVTKTTIKQAVLRSLFVLGLAGSVLNPSLSQAQSINAGGREAVAENPFKVQEVAAFNTPWAIAFLPDQRLLVTEKAGHIFLTDQKGKKTEVANVPPVSFEGQNGLLDIAVSPDFATDKLVYFTYAEPERSGKDVLSSLTFARAKLSEKDGKASLDDLTVLWRQMPKSKWGQPGGIIAFSPDGKYLFLTSGDRMNPKTAQDPKLALGKVLRFNRDGSVPQDNPRSDLAGQDADNARALTWTTGHRNPYGLAFAADGKLWLHEMGPKGGDELNLIKQGLNYGWPVVSNGTQYSGEAIPHHETRPEFEPPVIYWTPVIAPAGLAFYEGGLFKDWKGSALIGGLASMALIRVAFKDNGDADEAERYDMGNRIRDVAVAKDGSVYVIEDDIPGRLLRLTPK</sequence>
<protein>
    <submittedName>
        <fullName evidence="3">Glucose/arabinose dehydrogenase</fullName>
    </submittedName>
</protein>
<accession>A0A366DT01</accession>
<dbReference type="EMBL" id="QNRH01000006">
    <property type="protein sequence ID" value="RBO93035.1"/>
    <property type="molecule type" value="Genomic_DNA"/>
</dbReference>
<dbReference type="PANTHER" id="PTHR19328:SF75">
    <property type="entry name" value="ALDOSE SUGAR DEHYDROGENASE YLII"/>
    <property type="match status" value="1"/>
</dbReference>
<dbReference type="Pfam" id="PF07995">
    <property type="entry name" value="GSDH"/>
    <property type="match status" value="1"/>
</dbReference>
<keyword evidence="1" id="KW-0732">Signal</keyword>
<keyword evidence="4" id="KW-1185">Reference proteome</keyword>
<evidence type="ECO:0000313" key="3">
    <source>
        <dbReference type="EMBL" id="RBO93035.1"/>
    </source>
</evidence>
<evidence type="ECO:0000313" key="4">
    <source>
        <dbReference type="Proteomes" id="UP000252893"/>
    </source>
</evidence>
<evidence type="ECO:0000256" key="1">
    <source>
        <dbReference type="SAM" id="SignalP"/>
    </source>
</evidence>
<dbReference type="Gene3D" id="2.120.10.30">
    <property type="entry name" value="TolB, C-terminal domain"/>
    <property type="match status" value="1"/>
</dbReference>
<dbReference type="InterPro" id="IPR012938">
    <property type="entry name" value="Glc/Sorbosone_DH"/>
</dbReference>
<organism evidence="3 4">
    <name type="scientific">Pseudochrobactrum asaccharolyticum</name>
    <dbReference type="NCBI Taxonomy" id="354351"/>
    <lineage>
        <taxon>Bacteria</taxon>
        <taxon>Pseudomonadati</taxon>
        <taxon>Pseudomonadota</taxon>
        <taxon>Alphaproteobacteria</taxon>
        <taxon>Hyphomicrobiales</taxon>
        <taxon>Brucellaceae</taxon>
        <taxon>Pseudochrobactrum</taxon>
    </lineage>
</organism>
<feature type="domain" description="Glucose/Sorbosone dehydrogenase" evidence="2">
    <location>
        <begin position="60"/>
        <end position="396"/>
    </location>
</feature>
<name>A0A366DT01_9HYPH</name>
<feature type="chain" id="PRO_5016959801" evidence="1">
    <location>
        <begin position="37"/>
        <end position="400"/>
    </location>
</feature>
<dbReference type="AlphaFoldDB" id="A0A366DT01"/>
<gene>
    <name evidence="3" type="ORF">DFR47_106116</name>
</gene>
<dbReference type="SUPFAM" id="SSF50952">
    <property type="entry name" value="Soluble quinoprotein glucose dehydrogenase"/>
    <property type="match status" value="1"/>
</dbReference>
<dbReference type="InterPro" id="IPR011041">
    <property type="entry name" value="Quinoprot_gluc/sorb_DH_b-prop"/>
</dbReference>